<feature type="compositionally biased region" description="Polar residues" evidence="1">
    <location>
        <begin position="215"/>
        <end position="235"/>
    </location>
</feature>
<feature type="region of interest" description="Disordered" evidence="1">
    <location>
        <begin position="200"/>
        <end position="354"/>
    </location>
</feature>
<feature type="region of interest" description="Disordered" evidence="1">
    <location>
        <begin position="100"/>
        <end position="139"/>
    </location>
</feature>
<proteinExistence type="predicted"/>
<feature type="compositionally biased region" description="Low complexity" evidence="1">
    <location>
        <begin position="314"/>
        <end position="337"/>
    </location>
</feature>
<feature type="compositionally biased region" description="Basic and acidic residues" evidence="1">
    <location>
        <begin position="338"/>
        <end position="347"/>
    </location>
</feature>
<name>A0AAF1BHG4_9TREE</name>
<reference evidence="2" key="1">
    <citation type="submission" date="2023-10" db="EMBL/GenBank/DDBJ databases">
        <authorList>
            <person name="Noh H."/>
        </authorList>
    </citation>
    <scope>NUCLEOTIDE SEQUENCE</scope>
    <source>
        <strain evidence="2">DUCC4014</strain>
    </source>
</reference>
<feature type="compositionally biased region" description="Polar residues" evidence="1">
    <location>
        <begin position="8"/>
        <end position="21"/>
    </location>
</feature>
<gene>
    <name evidence="2" type="ORF">LOC62_01G001110</name>
</gene>
<dbReference type="EMBL" id="CP086714">
    <property type="protein sequence ID" value="WOO77535.1"/>
    <property type="molecule type" value="Genomic_DNA"/>
</dbReference>
<feature type="compositionally biased region" description="Low complexity" evidence="1">
    <location>
        <begin position="242"/>
        <end position="267"/>
    </location>
</feature>
<feature type="compositionally biased region" description="Pro residues" evidence="1">
    <location>
        <begin position="126"/>
        <end position="138"/>
    </location>
</feature>
<evidence type="ECO:0000256" key="1">
    <source>
        <dbReference type="SAM" id="MobiDB-lite"/>
    </source>
</evidence>
<keyword evidence="3" id="KW-1185">Reference proteome</keyword>
<feature type="region of interest" description="Disordered" evidence="1">
    <location>
        <begin position="1"/>
        <end position="68"/>
    </location>
</feature>
<organism evidence="2 3">
    <name type="scientific">Vanrija pseudolonga</name>
    <dbReference type="NCBI Taxonomy" id="143232"/>
    <lineage>
        <taxon>Eukaryota</taxon>
        <taxon>Fungi</taxon>
        <taxon>Dikarya</taxon>
        <taxon>Basidiomycota</taxon>
        <taxon>Agaricomycotina</taxon>
        <taxon>Tremellomycetes</taxon>
        <taxon>Trichosporonales</taxon>
        <taxon>Trichosporonaceae</taxon>
        <taxon>Vanrija</taxon>
    </lineage>
</organism>
<feature type="compositionally biased region" description="Pro residues" evidence="1">
    <location>
        <begin position="24"/>
        <end position="34"/>
    </location>
</feature>
<sequence length="354" mass="38847">MSPHDLRNQYTGPSAQHTGNTALPPYPPNSPRPPTIATFASIPVDEPPSYATAWGQPTPTDVAAPAAPTTQASPFAVPAEMSLYDAELLAYRQALGAYHEKGRGRETDKREPKEKDRRKGEGMRYAPPPVPEPPLTPPPEDEYTVVDLCESVGHDTSPRLPGVIATAALFPLSMVWHAARKTAKCNRCSKTVPIQSWCGSSNNSCGRQQRPRKSCGSSSSNWQNNDCGSWQTNNRGWEKTNSWDNSGWQQQQNSNNNRCGSKRQNNCGRRENRCGGRAASWHETPQPQPKSWNEWTDPRNATQGDWKHEHKGASWEAASASSASSASTGSSSCGSRSRCGERRETRRCGSQARC</sequence>
<dbReference type="Proteomes" id="UP000827549">
    <property type="component" value="Chromosome 1"/>
</dbReference>
<feature type="compositionally biased region" description="Basic and acidic residues" evidence="1">
    <location>
        <begin position="100"/>
        <end position="122"/>
    </location>
</feature>
<accession>A0AAF1BHG4</accession>
<feature type="compositionally biased region" description="Low complexity" evidence="1">
    <location>
        <begin position="57"/>
        <end position="68"/>
    </location>
</feature>
<feature type="compositionally biased region" description="Polar residues" evidence="1">
    <location>
        <begin position="283"/>
        <end position="303"/>
    </location>
</feature>
<dbReference type="AlphaFoldDB" id="A0AAF1BHG4"/>
<protein>
    <submittedName>
        <fullName evidence="2">Uncharacterized protein</fullName>
    </submittedName>
</protein>
<dbReference type="RefSeq" id="XP_062623567.1">
    <property type="nucleotide sequence ID" value="XM_062767583.1"/>
</dbReference>
<evidence type="ECO:0000313" key="2">
    <source>
        <dbReference type="EMBL" id="WOO77535.1"/>
    </source>
</evidence>
<evidence type="ECO:0000313" key="3">
    <source>
        <dbReference type="Proteomes" id="UP000827549"/>
    </source>
</evidence>
<dbReference type="GeneID" id="87804367"/>